<proteinExistence type="predicted"/>
<evidence type="ECO:0000313" key="4">
    <source>
        <dbReference type="Proteomes" id="UP000030780"/>
    </source>
</evidence>
<evidence type="ECO:0000256" key="1">
    <source>
        <dbReference type="SAM" id="Coils"/>
    </source>
</evidence>
<keyword evidence="1" id="KW-0175">Coiled coil</keyword>
<evidence type="ECO:0000256" key="2">
    <source>
        <dbReference type="SAM" id="MobiDB-lite"/>
    </source>
</evidence>
<feature type="coiled-coil region" evidence="1">
    <location>
        <begin position="39"/>
        <end position="66"/>
    </location>
</feature>
<dbReference type="AlphaFoldDB" id="M7WQ39"/>
<reference evidence="3 4" key="1">
    <citation type="submission" date="2013-01" db="EMBL/GenBank/DDBJ databases">
        <authorList>
            <person name="Inman J."/>
            <person name="Zafar N."/>
            <person name="Lorenzi H."/>
            <person name="Caler E."/>
        </authorList>
    </citation>
    <scope>NUCLEOTIDE SEQUENCE [LARGE SCALE GENOMIC DNA]</scope>
    <source>
        <strain evidence="3 4">HM-3:IMSS</strain>
    </source>
</reference>
<accession>M7WQ39</accession>
<organism evidence="3 4">
    <name type="scientific">Entamoeba histolytica HM-3:IMSS</name>
    <dbReference type="NCBI Taxonomy" id="885315"/>
    <lineage>
        <taxon>Eukaryota</taxon>
        <taxon>Amoebozoa</taxon>
        <taxon>Evosea</taxon>
        <taxon>Archamoebae</taxon>
        <taxon>Mastigamoebida</taxon>
        <taxon>Entamoebidae</taxon>
        <taxon>Entamoeba</taxon>
    </lineage>
</organism>
<dbReference type="VEuPathDB" id="AmoebaDB:KM1_117650"/>
<evidence type="ECO:0008006" key="5">
    <source>
        <dbReference type="Google" id="ProtNLM"/>
    </source>
</evidence>
<dbReference type="Proteomes" id="UP000030780">
    <property type="component" value="Unassembled WGS sequence"/>
</dbReference>
<name>M7WQ39_ENTHI</name>
<gene>
    <name evidence="3" type="ORF">KM1_117650</name>
</gene>
<feature type="region of interest" description="Disordered" evidence="2">
    <location>
        <begin position="1"/>
        <end position="26"/>
    </location>
</feature>
<dbReference type="EMBL" id="KB638181">
    <property type="protein sequence ID" value="EMS13529.1"/>
    <property type="molecule type" value="Genomic_DNA"/>
</dbReference>
<dbReference type="OrthoDB" id="32120at2759"/>
<sequence>MADSSSSFLVGFDNPQPEHLPEQNDEIPRDISVVPDIHIEENTQTITEIENKRREIQNKIKEEVQLLCYPKGISQSETCKIKESYLEHCKELNELTISYNANTDGMTKKKEKRKDCILVAKTNEKEDFGIFCVTKQANVFGIFFHSVKSLNEQTYVCYESALFIIRRNGMKEYIPKVSKRANDIEIVFGNNENDELLITVTNSIGDSVQFSNNRFSIVEIATMNIKKK</sequence>
<evidence type="ECO:0000313" key="3">
    <source>
        <dbReference type="EMBL" id="EMS13529.1"/>
    </source>
</evidence>
<protein>
    <recommendedName>
        <fullName evidence="5">TLDc domain-containing protein</fullName>
    </recommendedName>
</protein>